<dbReference type="EC" id="3.1.21.3" evidence="5"/>
<dbReference type="Gene3D" id="1.10.287.1120">
    <property type="entry name" value="Bipartite methylase S protein"/>
    <property type="match status" value="1"/>
</dbReference>
<name>A0A0K2Y8K8_HELHE</name>
<proteinExistence type="inferred from homology"/>
<dbReference type="GO" id="GO:0009307">
    <property type="term" value="P:DNA restriction-modification system"/>
    <property type="evidence" value="ECO:0007669"/>
    <property type="project" value="UniProtKB-KW"/>
</dbReference>
<dbReference type="Gene3D" id="3.90.220.20">
    <property type="entry name" value="DNA methylase specificity domains"/>
    <property type="match status" value="2"/>
</dbReference>
<evidence type="ECO:0000256" key="3">
    <source>
        <dbReference type="ARBA" id="ARBA00023125"/>
    </source>
</evidence>
<protein>
    <submittedName>
        <fullName evidence="5">Type I restriction-modification system, specificity subunit S</fullName>
        <ecNumber evidence="5">3.1.21.3</ecNumber>
    </submittedName>
</protein>
<dbReference type="InterPro" id="IPR000055">
    <property type="entry name" value="Restrct_endonuc_typeI_TRD"/>
</dbReference>
<dbReference type="CDD" id="cd17274">
    <property type="entry name" value="RMtype1_S_Eco540ANI-TRD1-CR1_like"/>
    <property type="match status" value="1"/>
</dbReference>
<keyword evidence="6" id="KW-1185">Reference proteome</keyword>
<keyword evidence="5" id="KW-0378">Hydrolase</keyword>
<comment type="similarity">
    <text evidence="1">Belongs to the type-I restriction system S methylase family.</text>
</comment>
<dbReference type="GO" id="GO:0009035">
    <property type="term" value="F:type I site-specific deoxyribonuclease activity"/>
    <property type="evidence" value="ECO:0007669"/>
    <property type="project" value="UniProtKB-EC"/>
</dbReference>
<sequence length="369" mass="42153">MEGLEHLPAGWGVKRLYDVAFQPKDRIRISHLTPKNYVGVDNLLQNGQGKREATFIPKGNAKTSGYAQNDILIGNIRPYLKKIWLADTEGGTNGDVVVLRVRNAGVVAPRFLYYVLRRDAFFDYMMRFIKGVKMPRGDKKAILNFTIPLPPLKEQHAIAAFLDDKTSKLDRLITKKSCLLQSLKAYKHALISEVATKGLAATPTKQSGLDWLGEIPTGWELAELKRLLDYEQPTKYLVKSDDYKHYKPHYKTPVLTAGKGFLLGYTNETEGIYPASKENPVIIFDDFTTTFHCVDFPFKVKSSAIKLLTPKRNLVSLKFTYYAMLSMDFKPRPRDHMRHWITKYSIFKIPLPPLPEQQRKTRKQGNSKS</sequence>
<organism evidence="5 6">
    <name type="scientific">Helicobacter heilmannii</name>
    <dbReference type="NCBI Taxonomy" id="35817"/>
    <lineage>
        <taxon>Bacteria</taxon>
        <taxon>Pseudomonadati</taxon>
        <taxon>Campylobacterota</taxon>
        <taxon>Epsilonproteobacteria</taxon>
        <taxon>Campylobacterales</taxon>
        <taxon>Helicobacteraceae</taxon>
        <taxon>Helicobacter</taxon>
    </lineage>
</organism>
<dbReference type="SUPFAM" id="SSF116734">
    <property type="entry name" value="DNA methylase specificity domain"/>
    <property type="match status" value="2"/>
</dbReference>
<dbReference type="PANTHER" id="PTHR43140">
    <property type="entry name" value="TYPE-1 RESTRICTION ENZYME ECOKI SPECIFICITY PROTEIN"/>
    <property type="match status" value="1"/>
</dbReference>
<evidence type="ECO:0000313" key="6">
    <source>
        <dbReference type="Proteomes" id="UP000046090"/>
    </source>
</evidence>
<dbReference type="Pfam" id="PF01420">
    <property type="entry name" value="Methylase_S"/>
    <property type="match status" value="1"/>
</dbReference>
<dbReference type="RefSeq" id="WP_015106098.1">
    <property type="nucleotide sequence ID" value="NZ_CDMK01000001.1"/>
</dbReference>
<evidence type="ECO:0000256" key="2">
    <source>
        <dbReference type="ARBA" id="ARBA00022747"/>
    </source>
</evidence>
<keyword evidence="2" id="KW-0680">Restriction system</keyword>
<dbReference type="Proteomes" id="UP000046090">
    <property type="component" value="Unassembled WGS sequence"/>
</dbReference>
<dbReference type="AlphaFoldDB" id="A0A0K2Y8K8"/>
<evidence type="ECO:0000256" key="1">
    <source>
        <dbReference type="ARBA" id="ARBA00010923"/>
    </source>
</evidence>
<evidence type="ECO:0000313" key="5">
    <source>
        <dbReference type="EMBL" id="CRI34029.1"/>
    </source>
</evidence>
<reference evidence="6" key="1">
    <citation type="submission" date="2014-12" db="EMBL/GenBank/DDBJ databases">
        <authorList>
            <person name="Smet A."/>
        </authorList>
    </citation>
    <scope>NUCLEOTIDE SEQUENCE [LARGE SCALE GENOMIC DNA]</scope>
</reference>
<dbReference type="EMBL" id="CDMK01000001">
    <property type="protein sequence ID" value="CRI34029.1"/>
    <property type="molecule type" value="Genomic_DNA"/>
</dbReference>
<dbReference type="GeneID" id="76197872"/>
<evidence type="ECO:0000259" key="4">
    <source>
        <dbReference type="Pfam" id="PF01420"/>
    </source>
</evidence>
<gene>
    <name evidence="5" type="ORF">HHE01_17150</name>
</gene>
<keyword evidence="3" id="KW-0238">DNA-binding</keyword>
<dbReference type="InterPro" id="IPR044946">
    <property type="entry name" value="Restrct_endonuc_typeI_TRD_sf"/>
</dbReference>
<dbReference type="InterPro" id="IPR051212">
    <property type="entry name" value="Type-I_RE_S_subunit"/>
</dbReference>
<dbReference type="GO" id="GO:0003677">
    <property type="term" value="F:DNA binding"/>
    <property type="evidence" value="ECO:0007669"/>
    <property type="project" value="UniProtKB-KW"/>
</dbReference>
<accession>A0A0K2Y8K8</accession>
<feature type="domain" description="Type I restriction modification DNA specificity" evidence="4">
    <location>
        <begin position="10"/>
        <end position="172"/>
    </location>
</feature>
<dbReference type="PANTHER" id="PTHR43140:SF1">
    <property type="entry name" value="TYPE I RESTRICTION ENZYME ECOKI SPECIFICITY SUBUNIT"/>
    <property type="match status" value="1"/>
</dbReference>